<evidence type="ECO:0000259" key="3">
    <source>
        <dbReference type="Pfam" id="PF19295"/>
    </source>
</evidence>
<organism evidence="4 5">
    <name type="scientific">Candidatus Methylomirabilis tolerans</name>
    <dbReference type="NCBI Taxonomy" id="3123416"/>
    <lineage>
        <taxon>Bacteria</taxon>
        <taxon>Candidatus Methylomirabilota</taxon>
        <taxon>Candidatus Methylomirabilia</taxon>
        <taxon>Candidatus Methylomirabilales</taxon>
        <taxon>Candidatus Methylomirabilaceae</taxon>
        <taxon>Candidatus Methylomirabilis</taxon>
    </lineage>
</organism>
<evidence type="ECO:0000313" key="4">
    <source>
        <dbReference type="EMBL" id="MBZ0160508.1"/>
    </source>
</evidence>
<dbReference type="InterPro" id="IPR000825">
    <property type="entry name" value="SUF_FeS_clus_asmbl_SufBD_core"/>
</dbReference>
<dbReference type="InterPro" id="IPR011542">
    <property type="entry name" value="SUF_FeS_clus_asmbl_SufD"/>
</dbReference>
<dbReference type="Pfam" id="PF01458">
    <property type="entry name" value="SUFBD_core"/>
    <property type="match status" value="1"/>
</dbReference>
<evidence type="ECO:0000259" key="2">
    <source>
        <dbReference type="Pfam" id="PF01458"/>
    </source>
</evidence>
<dbReference type="Proteomes" id="UP001197609">
    <property type="component" value="Unassembled WGS sequence"/>
</dbReference>
<reference evidence="4 5" key="1">
    <citation type="journal article" date="2021" name="bioRxiv">
        <title>Unraveling nitrogen, sulfur and carbon metabolic pathways and microbial community transcriptional responses to substrate deprivation and toxicity stresses in a bioreactor mimicking anoxic brackish coastal sediment conditions.</title>
        <authorList>
            <person name="Martins P.D."/>
            <person name="Echeveste M.J."/>
            <person name="Arshad A."/>
            <person name="Kurth J."/>
            <person name="Ouboter H."/>
            <person name="Jetten M.S.M."/>
            <person name="Welte C.U."/>
        </authorList>
    </citation>
    <scope>NUCLEOTIDE SEQUENCE [LARGE SCALE GENOMIC DNA]</scope>
    <source>
        <strain evidence="4">MAG_38</strain>
    </source>
</reference>
<proteinExistence type="inferred from homology"/>
<dbReference type="InterPro" id="IPR045595">
    <property type="entry name" value="SufBD_N"/>
</dbReference>
<accession>A0AAJ1AK15</accession>
<dbReference type="Pfam" id="PF19295">
    <property type="entry name" value="SufBD_N"/>
    <property type="match status" value="1"/>
</dbReference>
<protein>
    <submittedName>
        <fullName evidence="4">Fe-S cluster assembly protein SufD</fullName>
    </submittedName>
</protein>
<comment type="similarity">
    <text evidence="1">Belongs to the iron-sulfur cluster assembly SufBD family.</text>
</comment>
<dbReference type="SUPFAM" id="SSF101960">
    <property type="entry name" value="Stabilizer of iron transporter SufD"/>
    <property type="match status" value="1"/>
</dbReference>
<dbReference type="InterPro" id="IPR037284">
    <property type="entry name" value="SUF_FeS_clus_asmbl_SufBD_sf"/>
</dbReference>
<name>A0AAJ1AK15_9BACT</name>
<dbReference type="InterPro" id="IPR055346">
    <property type="entry name" value="Fe-S_cluster_assembly_SufBD"/>
</dbReference>
<evidence type="ECO:0000313" key="5">
    <source>
        <dbReference type="Proteomes" id="UP001197609"/>
    </source>
</evidence>
<evidence type="ECO:0000256" key="1">
    <source>
        <dbReference type="ARBA" id="ARBA00043967"/>
    </source>
</evidence>
<gene>
    <name evidence="4" type="primary">sufD</name>
    <name evidence="4" type="ORF">K8G79_10305</name>
</gene>
<dbReference type="NCBIfam" id="TIGR01981">
    <property type="entry name" value="sufD"/>
    <property type="match status" value="1"/>
</dbReference>
<dbReference type="GO" id="GO:0016226">
    <property type="term" value="P:iron-sulfur cluster assembly"/>
    <property type="evidence" value="ECO:0007669"/>
    <property type="project" value="InterPro"/>
</dbReference>
<comment type="caution">
    <text evidence="4">The sequence shown here is derived from an EMBL/GenBank/DDBJ whole genome shotgun (WGS) entry which is preliminary data.</text>
</comment>
<sequence length="449" mass="49579">MMLQVVEELDNYRVDFERIKRDSTDGRPQWIDQIRTAAFGRFVERGFPATRLEDWKYTNVAPIARTPFRRAGQTWGTLPVEPFEAFTLEGVACAQLVFVNGHYTPELSSLAALPEGVTASSLATVLACNPASVEPHLAQYASYHDQAFVALNTAFMEDGAFVSIPEGTIVEAPIHLLFISSVPFDLAPVSYPRNLIVVGSHSQVRIVESYVGLKHDVYFTDAVTEIVGGENATIDYYKVQQESEEAFHVATVQAQLGRSSTFSSHAIDLGGALVRNNLDVALEGEGAECTLNGLYMVTGRQHVDNHTRIDHIQPHCRSRQLYKGILDGKSRGVFNGKIVVRKAAQKTDAKQANKNLLLSEDAVIDSKPQLEIFNNDVKCTHGTTIGQHNQEAMFYLRSRGLDLATARSLLTYAFASELLSRIKVEPVRTQLEALLLTRLCDGAAPEETP</sequence>
<feature type="domain" description="SUF system FeS cluster assembly SufBD core" evidence="2">
    <location>
        <begin position="189"/>
        <end position="414"/>
    </location>
</feature>
<dbReference type="PANTHER" id="PTHR43575">
    <property type="entry name" value="PROTEIN ABCI7, CHLOROPLASTIC"/>
    <property type="match status" value="1"/>
</dbReference>
<dbReference type="PANTHER" id="PTHR43575:SF1">
    <property type="entry name" value="PROTEIN ABCI7, CHLOROPLASTIC"/>
    <property type="match status" value="1"/>
</dbReference>
<feature type="domain" description="SUF system FeS cluster assembly SufBD N-terminal" evidence="3">
    <location>
        <begin position="16"/>
        <end position="175"/>
    </location>
</feature>
<dbReference type="EMBL" id="JAIOIU010000129">
    <property type="protein sequence ID" value="MBZ0160508.1"/>
    <property type="molecule type" value="Genomic_DNA"/>
</dbReference>
<dbReference type="AlphaFoldDB" id="A0AAJ1AK15"/>